<dbReference type="RefSeq" id="XP_028861577.1">
    <property type="nucleotide sequence ID" value="XM_029004938.1"/>
</dbReference>
<evidence type="ECO:0000313" key="3">
    <source>
        <dbReference type="EMBL" id="SCN12680.1"/>
    </source>
</evidence>
<feature type="compositionally biased region" description="Basic and acidic residues" evidence="1">
    <location>
        <begin position="171"/>
        <end position="180"/>
    </location>
</feature>
<dbReference type="Proteomes" id="UP000219813">
    <property type="component" value="Chromosome 9"/>
</dbReference>
<name>A0A1D3PBP2_PLAMA</name>
<dbReference type="AlphaFoldDB" id="A0A1D3PBP2"/>
<feature type="chain" id="PRO_5008919162" evidence="2">
    <location>
        <begin position="25"/>
        <end position="846"/>
    </location>
</feature>
<feature type="compositionally biased region" description="Basic and acidic residues" evidence="1">
    <location>
        <begin position="310"/>
        <end position="321"/>
    </location>
</feature>
<feature type="compositionally biased region" description="Low complexity" evidence="1">
    <location>
        <begin position="194"/>
        <end position="222"/>
    </location>
</feature>
<gene>
    <name evidence="3" type="primary">RON4</name>
    <name evidence="3" type="ORF">PMUG01_09025300</name>
</gene>
<feature type="compositionally biased region" description="Basic and acidic residues" evidence="1">
    <location>
        <begin position="345"/>
        <end position="373"/>
    </location>
</feature>
<accession>A0A1D3PBP2</accession>
<feature type="region of interest" description="Disordered" evidence="1">
    <location>
        <begin position="244"/>
        <end position="264"/>
    </location>
</feature>
<dbReference type="OrthoDB" id="372438at2759"/>
<evidence type="ECO:0000256" key="2">
    <source>
        <dbReference type="SAM" id="SignalP"/>
    </source>
</evidence>
<dbReference type="GeneID" id="39868781"/>
<organism evidence="3 4">
    <name type="scientific">Plasmodium malariae</name>
    <dbReference type="NCBI Taxonomy" id="5858"/>
    <lineage>
        <taxon>Eukaryota</taxon>
        <taxon>Sar</taxon>
        <taxon>Alveolata</taxon>
        <taxon>Apicomplexa</taxon>
        <taxon>Aconoidasida</taxon>
        <taxon>Haemosporida</taxon>
        <taxon>Plasmodiidae</taxon>
        <taxon>Plasmodium</taxon>
        <taxon>Plasmodium (Plasmodium)</taxon>
    </lineage>
</organism>
<dbReference type="PANTHER" id="PTHR42264">
    <property type="entry name" value="EPHRIN_REC_LIKE DOMAIN-CONTAINING PROTEIN"/>
    <property type="match status" value="1"/>
</dbReference>
<keyword evidence="2" id="KW-0732">Signal</keyword>
<protein>
    <submittedName>
        <fullName evidence="3">Rhoptry neck protein 4, putative</fullName>
    </submittedName>
</protein>
<feature type="compositionally biased region" description="Basic and acidic residues" evidence="1">
    <location>
        <begin position="149"/>
        <end position="164"/>
    </location>
</feature>
<feature type="compositionally biased region" description="Low complexity" evidence="1">
    <location>
        <begin position="102"/>
        <end position="112"/>
    </location>
</feature>
<proteinExistence type="predicted"/>
<feature type="signal peptide" evidence="2">
    <location>
        <begin position="1"/>
        <end position="24"/>
    </location>
</feature>
<evidence type="ECO:0000313" key="4">
    <source>
        <dbReference type="Proteomes" id="UP000219813"/>
    </source>
</evidence>
<feature type="region of interest" description="Disordered" evidence="1">
    <location>
        <begin position="78"/>
        <end position="224"/>
    </location>
</feature>
<feature type="compositionally biased region" description="Basic and acidic residues" evidence="1">
    <location>
        <begin position="130"/>
        <end position="140"/>
    </location>
</feature>
<dbReference type="VEuPathDB" id="PlasmoDB:PmUG01_09025300"/>
<keyword evidence="4" id="KW-1185">Reference proteome</keyword>
<feature type="region of interest" description="Disordered" evidence="1">
    <location>
        <begin position="298"/>
        <end position="378"/>
    </location>
</feature>
<sequence length="846" mass="94741">MSRITVFFISIFLVLSTFVQKVKPFEAKNGSIKFSFLEAVAKGKGGDNNSQETLQSNDQIINARPLQENTVETLEVPAGQGENNAEKSNTINQNISNGTHDGSTAGSANNNGEGNGVKHRLSEDNNTSEYAHEKGYHTDDMDTTNENKISGHKEEKAQNVHKQSDSNNEGGHNEADHGQDKNSNGKHNNDHSDITNNNHIDDTNGNINHYNQNGLNNNLHGHTISHNEDAKEDIQGDHNTAAQYKEHNSNNNNNNTDENTGAEANHTTVPIVEEPDEEDAHNKENNNNAVVPVANIGAALPDQGGSTTSEHMERNDNEHTHSNNNSSVPGNTEMALEPVHGHKHTTQEVNEHDANVSNKPKVEHGEGETRGTDDAYDDNSNNVIYGSLHQNADLIGFESFKGKKLHISLRERMILEIMDAAKEGIDGLLKLKTSKNCGKIFEEALERLKINSREISSIKNTISLEMYDKILSTLFKILTELSYYEDPSFYESLNINKSILDQSLKELKIQMFKKIGVPYTKLPPILKKKSESCAVKDFIISITSKELAQRMAMMFAKWLSPEEYGSVVDFEKNIEINFLCAGASILLQHWKYYQNLLGFEIDNEHAFLGLIDELLVLDKMYNKNENYAKEMKKIKKSKAFTYCTKIMRIGGNIASVPFNHENVKKPSSSIIGSLGNLVKAHISSYHVAIAQRINSYFVYTEKKSKKISPLKVISVCTLLHLTDMLHRCSDEHKHTILDLHNLQLNILNMEGKKVLEPLVRLSYLSEEKHLALKEMCNPHNALVAETLSKLLVLLSTESHGLLANEVEKRAFDEDFIKQELKNISDSESNVRDAGEEEVENVIFEDL</sequence>
<dbReference type="KEGG" id="pmal:PMUG01_09025300"/>
<feature type="compositionally biased region" description="Polar residues" evidence="1">
    <location>
        <begin position="81"/>
        <end position="101"/>
    </location>
</feature>
<reference evidence="3 4" key="1">
    <citation type="submission" date="2016-06" db="EMBL/GenBank/DDBJ databases">
        <authorList>
            <consortium name="Pathogen Informatics"/>
        </authorList>
    </citation>
    <scope>NUCLEOTIDE SEQUENCE [LARGE SCALE GENOMIC DNA]</scope>
</reference>
<dbReference type="EMBL" id="LT594630">
    <property type="protein sequence ID" value="SCN12680.1"/>
    <property type="molecule type" value="Genomic_DNA"/>
</dbReference>
<feature type="compositionally biased region" description="Low complexity" evidence="1">
    <location>
        <begin position="249"/>
        <end position="264"/>
    </location>
</feature>
<evidence type="ECO:0000256" key="1">
    <source>
        <dbReference type="SAM" id="MobiDB-lite"/>
    </source>
</evidence>